<dbReference type="InterPro" id="IPR046031">
    <property type="entry name" value="DUF5989"/>
</dbReference>
<dbReference type="Proteomes" id="UP000009071">
    <property type="component" value="Chromosome"/>
</dbReference>
<dbReference type="HOGENOM" id="CLU_205202_0_0_7"/>
<dbReference type="EMBL" id="AP010904">
    <property type="protein sequence ID" value="BAH77927.1"/>
    <property type="molecule type" value="Genomic_DNA"/>
</dbReference>
<dbReference type="AlphaFoldDB" id="C4XRL1"/>
<dbReference type="STRING" id="573370.DMR_44360"/>
<protein>
    <submittedName>
        <fullName evidence="2">Uncharacterized protein</fullName>
    </submittedName>
</protein>
<sequence length="49" mass="5727">MEFLRELWGFLRVRKKFWLLPIILVLLLFGVLVVLTSGSAVAPFIYTLF</sequence>
<dbReference type="eggNOG" id="ENOG5033AFZ">
    <property type="taxonomic scope" value="Bacteria"/>
</dbReference>
<reference evidence="2 3" key="1">
    <citation type="journal article" date="2009" name="Genome Res.">
        <title>Whole genome sequence of Desulfovibrio magneticus strain RS-1 revealed common gene clusters in magnetotactic bacteria.</title>
        <authorList>
            <person name="Nakazawa H."/>
            <person name="Arakaki A."/>
            <person name="Narita-Yamada S."/>
            <person name="Yashiro I."/>
            <person name="Jinno K."/>
            <person name="Aoki N."/>
            <person name="Tsuruyama A."/>
            <person name="Okamura Y."/>
            <person name="Tanikawa S."/>
            <person name="Fujita N."/>
            <person name="Takeyama H."/>
            <person name="Matsunaga T."/>
        </authorList>
    </citation>
    <scope>NUCLEOTIDE SEQUENCE [LARGE SCALE GENOMIC DNA]</scope>
    <source>
        <strain evidence="3">ATCC 700980 / DSM 13731 / RS-1</strain>
    </source>
</reference>
<name>C4XRL1_SOLM1</name>
<keyword evidence="1" id="KW-0472">Membrane</keyword>
<organism evidence="2 3">
    <name type="scientific">Solidesulfovibrio magneticus (strain ATCC 700980 / DSM 13731 / RS-1)</name>
    <name type="common">Desulfovibrio magneticus</name>
    <dbReference type="NCBI Taxonomy" id="573370"/>
    <lineage>
        <taxon>Bacteria</taxon>
        <taxon>Pseudomonadati</taxon>
        <taxon>Thermodesulfobacteriota</taxon>
        <taxon>Desulfovibrionia</taxon>
        <taxon>Desulfovibrionales</taxon>
        <taxon>Desulfovibrionaceae</taxon>
        <taxon>Solidesulfovibrio</taxon>
    </lineage>
</organism>
<feature type="transmembrane region" description="Helical" evidence="1">
    <location>
        <begin position="20"/>
        <end position="46"/>
    </location>
</feature>
<dbReference type="KEGG" id="dma:DMR_44360"/>
<keyword evidence="3" id="KW-1185">Reference proteome</keyword>
<proteinExistence type="predicted"/>
<accession>C4XRL1</accession>
<gene>
    <name evidence="2" type="ordered locus">DMR_44360</name>
</gene>
<keyword evidence="1" id="KW-0812">Transmembrane</keyword>
<evidence type="ECO:0000313" key="3">
    <source>
        <dbReference type="Proteomes" id="UP000009071"/>
    </source>
</evidence>
<keyword evidence="1" id="KW-1133">Transmembrane helix</keyword>
<evidence type="ECO:0000313" key="2">
    <source>
        <dbReference type="EMBL" id="BAH77927.1"/>
    </source>
</evidence>
<dbReference type="RefSeq" id="WP_006922045.1">
    <property type="nucleotide sequence ID" value="NC_012796.1"/>
</dbReference>
<dbReference type="Pfam" id="PF19451">
    <property type="entry name" value="DUF5989"/>
    <property type="match status" value="1"/>
</dbReference>
<evidence type="ECO:0000256" key="1">
    <source>
        <dbReference type="SAM" id="Phobius"/>
    </source>
</evidence>